<accession>A0A8S9Z520</accession>
<evidence type="ECO:0000256" key="1">
    <source>
        <dbReference type="SAM" id="MobiDB-lite"/>
    </source>
</evidence>
<dbReference type="GO" id="GO:0005509">
    <property type="term" value="F:calcium ion binding"/>
    <property type="evidence" value="ECO:0007669"/>
    <property type="project" value="InterPro"/>
</dbReference>
<dbReference type="Proteomes" id="UP000822476">
    <property type="component" value="Unassembled WGS sequence"/>
</dbReference>
<dbReference type="InterPro" id="IPR018247">
    <property type="entry name" value="EF_Hand_1_Ca_BS"/>
</dbReference>
<organism evidence="3 4">
    <name type="scientific">Paragonimus skrjabini miyazakii</name>
    <dbReference type="NCBI Taxonomy" id="59628"/>
    <lineage>
        <taxon>Eukaryota</taxon>
        <taxon>Metazoa</taxon>
        <taxon>Spiralia</taxon>
        <taxon>Lophotrochozoa</taxon>
        <taxon>Platyhelminthes</taxon>
        <taxon>Trematoda</taxon>
        <taxon>Digenea</taxon>
        <taxon>Plagiorchiida</taxon>
        <taxon>Troglotremata</taxon>
        <taxon>Troglotrematidae</taxon>
        <taxon>Paragonimus</taxon>
    </lineage>
</organism>
<sequence length="59" mass="6529">MDADHDDRLSFDEFADGLKSDKLLFQLLTMNVQSGSTMGQPEDVETISNEISEQPVLIG</sequence>
<evidence type="ECO:0000259" key="2">
    <source>
        <dbReference type="PROSITE" id="PS50222"/>
    </source>
</evidence>
<reference evidence="3" key="1">
    <citation type="submission" date="2019-07" db="EMBL/GenBank/DDBJ databases">
        <title>Annotation for the trematode Paragonimus miyazaki's.</title>
        <authorList>
            <person name="Choi Y.-J."/>
        </authorList>
    </citation>
    <scope>NUCLEOTIDE SEQUENCE</scope>
    <source>
        <strain evidence="3">Japan</strain>
    </source>
</reference>
<proteinExistence type="predicted"/>
<dbReference type="EMBL" id="JTDE01000030">
    <property type="protein sequence ID" value="KAF7262579.1"/>
    <property type="molecule type" value="Genomic_DNA"/>
</dbReference>
<gene>
    <name evidence="3" type="ORF">EG68_00170</name>
</gene>
<feature type="region of interest" description="Disordered" evidence="1">
    <location>
        <begin position="35"/>
        <end position="59"/>
    </location>
</feature>
<keyword evidence="4" id="KW-1185">Reference proteome</keyword>
<feature type="domain" description="EF-hand" evidence="2">
    <location>
        <begin position="1"/>
        <end position="24"/>
    </location>
</feature>
<name>A0A8S9Z520_9TREM</name>
<dbReference type="Gene3D" id="1.10.238.10">
    <property type="entry name" value="EF-hand"/>
    <property type="match status" value="1"/>
</dbReference>
<evidence type="ECO:0000313" key="4">
    <source>
        <dbReference type="Proteomes" id="UP000822476"/>
    </source>
</evidence>
<dbReference type="PROSITE" id="PS50222">
    <property type="entry name" value="EF_HAND_2"/>
    <property type="match status" value="1"/>
</dbReference>
<dbReference type="AlphaFoldDB" id="A0A8S9Z520"/>
<evidence type="ECO:0000313" key="3">
    <source>
        <dbReference type="EMBL" id="KAF7262579.1"/>
    </source>
</evidence>
<protein>
    <recommendedName>
        <fullName evidence="2">EF-hand domain-containing protein</fullName>
    </recommendedName>
</protein>
<dbReference type="InterPro" id="IPR002048">
    <property type="entry name" value="EF_hand_dom"/>
</dbReference>
<dbReference type="PROSITE" id="PS00018">
    <property type="entry name" value="EF_HAND_1"/>
    <property type="match status" value="1"/>
</dbReference>
<comment type="caution">
    <text evidence="3">The sequence shown here is derived from an EMBL/GenBank/DDBJ whole genome shotgun (WGS) entry which is preliminary data.</text>
</comment>